<feature type="compositionally biased region" description="Acidic residues" evidence="5">
    <location>
        <begin position="241"/>
        <end position="258"/>
    </location>
</feature>
<name>A0A6A5UVV1_9PLEO</name>
<dbReference type="PANTHER" id="PTHR15367">
    <property type="entry name" value="DNA-DIRECTED RNA POLYMERASE III"/>
    <property type="match status" value="1"/>
</dbReference>
<feature type="compositionally biased region" description="Acidic residues" evidence="5">
    <location>
        <begin position="225"/>
        <end position="234"/>
    </location>
</feature>
<dbReference type="AlphaFoldDB" id="A0A6A5UVV1"/>
<reference evidence="6" key="1">
    <citation type="journal article" date="2020" name="Stud. Mycol.">
        <title>101 Dothideomycetes genomes: a test case for predicting lifestyles and emergence of pathogens.</title>
        <authorList>
            <person name="Haridas S."/>
            <person name="Albert R."/>
            <person name="Binder M."/>
            <person name="Bloem J."/>
            <person name="Labutti K."/>
            <person name="Salamov A."/>
            <person name="Andreopoulos B."/>
            <person name="Baker S."/>
            <person name="Barry K."/>
            <person name="Bills G."/>
            <person name="Bluhm B."/>
            <person name="Cannon C."/>
            <person name="Castanera R."/>
            <person name="Culley D."/>
            <person name="Daum C."/>
            <person name="Ezra D."/>
            <person name="Gonzalez J."/>
            <person name="Henrissat B."/>
            <person name="Kuo A."/>
            <person name="Liang C."/>
            <person name="Lipzen A."/>
            <person name="Lutzoni F."/>
            <person name="Magnuson J."/>
            <person name="Mondo S."/>
            <person name="Nolan M."/>
            <person name="Ohm R."/>
            <person name="Pangilinan J."/>
            <person name="Park H.-J."/>
            <person name="Ramirez L."/>
            <person name="Alfaro M."/>
            <person name="Sun H."/>
            <person name="Tritt A."/>
            <person name="Yoshinaga Y."/>
            <person name="Zwiers L.-H."/>
            <person name="Turgeon B."/>
            <person name="Goodwin S."/>
            <person name="Spatafora J."/>
            <person name="Crous P."/>
            <person name="Grigoriev I."/>
        </authorList>
    </citation>
    <scope>NUCLEOTIDE SEQUENCE</scope>
    <source>
        <strain evidence="6">CBS 107.79</strain>
    </source>
</reference>
<evidence type="ECO:0000256" key="4">
    <source>
        <dbReference type="PIRNR" id="PIRNR000777"/>
    </source>
</evidence>
<evidence type="ECO:0000256" key="5">
    <source>
        <dbReference type="SAM" id="MobiDB-lite"/>
    </source>
</evidence>
<dbReference type="PANTHER" id="PTHR15367:SF2">
    <property type="entry name" value="DNA-DIRECTED RNA POLYMERASE III SUBUNIT"/>
    <property type="match status" value="1"/>
</dbReference>
<comment type="similarity">
    <text evidence="2 4">Belongs to the eukaryotic RPC7 RNA polymerase subunit family.</text>
</comment>
<accession>A0A6A5UVV1</accession>
<proteinExistence type="inferred from homology"/>
<dbReference type="Proteomes" id="UP000800036">
    <property type="component" value="Unassembled WGS sequence"/>
</dbReference>
<keyword evidence="7" id="KW-1185">Reference proteome</keyword>
<sequence length="258" mass="28854">MSRGGRGSGRGGGAGGHRSAPGTVMIAGTEMAWDLTGIELQKGPGDRFPSAPPAQAPPPSEYEKVTMKYYTAIRDRAHNGDFYTVLNDGMKTGLKRKAGEIAPTDESLFDPFLGNETYSAKYRKPQRKLPKLDSRPFVHELFPPELRQFLDRGSNKKKRVLAVTTKISEKSSIQQQIEQEEGRTREAEARAEDEEEEPGEDEEVVDEEEKEKGDDEDNWSAVSSDSEEADDDYNAEQYFDNGEDDDLDEADPYDNTYE</sequence>
<dbReference type="Pfam" id="PF11705">
    <property type="entry name" value="RNA_pol_3_Rpc31"/>
    <property type="match status" value="1"/>
</dbReference>
<keyword evidence="3 4" id="KW-0539">Nucleus</keyword>
<evidence type="ECO:0000313" key="7">
    <source>
        <dbReference type="Proteomes" id="UP000800036"/>
    </source>
</evidence>
<comment type="subunit">
    <text evidence="4">Component of the RNA polymerase III (Pol III) complex.</text>
</comment>
<dbReference type="PIRSF" id="PIRSF000777">
    <property type="entry name" value="RNA_polIII_C31"/>
    <property type="match status" value="1"/>
</dbReference>
<protein>
    <recommendedName>
        <fullName evidence="4">DNA-directed RNA polymerase III subunit</fullName>
    </recommendedName>
</protein>
<evidence type="ECO:0000256" key="2">
    <source>
        <dbReference type="ARBA" id="ARBA00008352"/>
    </source>
</evidence>
<dbReference type="GO" id="GO:0006383">
    <property type="term" value="P:transcription by RNA polymerase III"/>
    <property type="evidence" value="ECO:0007669"/>
    <property type="project" value="UniProtKB-UniRule"/>
</dbReference>
<feature type="region of interest" description="Disordered" evidence="5">
    <location>
        <begin position="1"/>
        <end position="23"/>
    </location>
</feature>
<feature type="region of interest" description="Disordered" evidence="5">
    <location>
        <begin position="163"/>
        <end position="258"/>
    </location>
</feature>
<dbReference type="GO" id="GO:0005666">
    <property type="term" value="C:RNA polymerase III complex"/>
    <property type="evidence" value="ECO:0007669"/>
    <property type="project" value="UniProtKB-UniRule"/>
</dbReference>
<dbReference type="InterPro" id="IPR024661">
    <property type="entry name" value="RNA_pol_III_Rpc31"/>
</dbReference>
<dbReference type="OrthoDB" id="5377312at2759"/>
<comment type="subcellular location">
    <subcellularLocation>
        <location evidence="1 4">Nucleus</location>
    </subcellularLocation>
</comment>
<feature type="compositionally biased region" description="Basic and acidic residues" evidence="5">
    <location>
        <begin position="180"/>
        <end position="190"/>
    </location>
</feature>
<gene>
    <name evidence="6" type="ORF">BU23DRAFT_591930</name>
</gene>
<feature type="compositionally biased region" description="Acidic residues" evidence="5">
    <location>
        <begin position="191"/>
        <end position="218"/>
    </location>
</feature>
<feature type="compositionally biased region" description="Pro residues" evidence="5">
    <location>
        <begin position="50"/>
        <end position="60"/>
    </location>
</feature>
<evidence type="ECO:0000313" key="6">
    <source>
        <dbReference type="EMBL" id="KAF1968844.1"/>
    </source>
</evidence>
<evidence type="ECO:0000256" key="3">
    <source>
        <dbReference type="ARBA" id="ARBA00023242"/>
    </source>
</evidence>
<organism evidence="6 7">
    <name type="scientific">Bimuria novae-zelandiae CBS 107.79</name>
    <dbReference type="NCBI Taxonomy" id="1447943"/>
    <lineage>
        <taxon>Eukaryota</taxon>
        <taxon>Fungi</taxon>
        <taxon>Dikarya</taxon>
        <taxon>Ascomycota</taxon>
        <taxon>Pezizomycotina</taxon>
        <taxon>Dothideomycetes</taxon>
        <taxon>Pleosporomycetidae</taxon>
        <taxon>Pleosporales</taxon>
        <taxon>Massarineae</taxon>
        <taxon>Didymosphaeriaceae</taxon>
        <taxon>Bimuria</taxon>
    </lineage>
</organism>
<dbReference type="EMBL" id="ML976716">
    <property type="protein sequence ID" value="KAF1968844.1"/>
    <property type="molecule type" value="Genomic_DNA"/>
</dbReference>
<feature type="region of interest" description="Disordered" evidence="5">
    <location>
        <begin position="39"/>
        <end position="62"/>
    </location>
</feature>
<evidence type="ECO:0000256" key="1">
    <source>
        <dbReference type="ARBA" id="ARBA00004123"/>
    </source>
</evidence>
<feature type="compositionally biased region" description="Gly residues" evidence="5">
    <location>
        <begin position="1"/>
        <end position="16"/>
    </location>
</feature>
<comment type="function">
    <text evidence="4">DNA-dependent RNA polymerase catalyzes the transcription of DNA into RNA using the four ribonucleoside triphosphates as substrates. Specific peripheric component of RNA polymerase III which synthesizes small RNAs, such as 5S rRNA and tRNAs.</text>
</comment>